<accession>A0A9D1LVZ1</accession>
<evidence type="ECO:0000313" key="3">
    <source>
        <dbReference type="Proteomes" id="UP000824111"/>
    </source>
</evidence>
<gene>
    <name evidence="2" type="ORF">IAB04_06910</name>
</gene>
<feature type="transmembrane region" description="Helical" evidence="1">
    <location>
        <begin position="65"/>
        <end position="87"/>
    </location>
</feature>
<evidence type="ECO:0000256" key="1">
    <source>
        <dbReference type="SAM" id="Phobius"/>
    </source>
</evidence>
<reference evidence="2" key="1">
    <citation type="submission" date="2020-10" db="EMBL/GenBank/DDBJ databases">
        <authorList>
            <person name="Gilroy R."/>
        </authorList>
    </citation>
    <scope>NUCLEOTIDE SEQUENCE</scope>
    <source>
        <strain evidence="2">ChiSjej4B22-9803</strain>
    </source>
</reference>
<dbReference type="AlphaFoldDB" id="A0A9D1LVZ1"/>
<dbReference type="EMBL" id="DVND01000176">
    <property type="protein sequence ID" value="HIU49079.1"/>
    <property type="molecule type" value="Genomic_DNA"/>
</dbReference>
<feature type="transmembrane region" description="Helical" evidence="1">
    <location>
        <begin position="39"/>
        <end position="59"/>
    </location>
</feature>
<feature type="transmembrane region" description="Helical" evidence="1">
    <location>
        <begin position="6"/>
        <end position="27"/>
    </location>
</feature>
<keyword evidence="1" id="KW-1133">Transmembrane helix</keyword>
<dbReference type="InterPro" id="IPR010718">
    <property type="entry name" value="DUF1294"/>
</dbReference>
<keyword evidence="1" id="KW-0812">Transmembrane</keyword>
<reference evidence="2" key="2">
    <citation type="journal article" date="2021" name="PeerJ">
        <title>Extensive microbial diversity within the chicken gut microbiome revealed by metagenomics and culture.</title>
        <authorList>
            <person name="Gilroy R."/>
            <person name="Ravi A."/>
            <person name="Getino M."/>
            <person name="Pursley I."/>
            <person name="Horton D.L."/>
            <person name="Alikhan N.F."/>
            <person name="Baker D."/>
            <person name="Gharbi K."/>
            <person name="Hall N."/>
            <person name="Watson M."/>
            <person name="Adriaenssens E.M."/>
            <person name="Foster-Nyarko E."/>
            <person name="Jarju S."/>
            <person name="Secka A."/>
            <person name="Antonio M."/>
            <person name="Oren A."/>
            <person name="Chaudhuri R.R."/>
            <person name="La Ragione R."/>
            <person name="Hildebrand F."/>
            <person name="Pallen M.J."/>
        </authorList>
    </citation>
    <scope>NUCLEOTIDE SEQUENCE</scope>
    <source>
        <strain evidence="2">ChiSjej4B22-9803</strain>
    </source>
</reference>
<keyword evidence="1" id="KW-0472">Membrane</keyword>
<sequence>MIGKIALVLAAWNAVVFLIYGIDKWKAVHERRRIRERTLIWMAFLLGGIGAFLGMQVFHHKTRQVKFVILVPLAIVINAALAGICIWKWM</sequence>
<organism evidence="2 3">
    <name type="scientific">Candidatus Avimonoglobus intestinipullorum</name>
    <dbReference type="NCBI Taxonomy" id="2840699"/>
    <lineage>
        <taxon>Bacteria</taxon>
        <taxon>Bacillati</taxon>
        <taxon>Bacillota</taxon>
        <taxon>Clostridia</taxon>
        <taxon>Eubacteriales</taxon>
        <taxon>Candidatus Avimonoglobus</taxon>
    </lineage>
</organism>
<dbReference type="Proteomes" id="UP000824111">
    <property type="component" value="Unassembled WGS sequence"/>
</dbReference>
<evidence type="ECO:0000313" key="2">
    <source>
        <dbReference type="EMBL" id="HIU49079.1"/>
    </source>
</evidence>
<comment type="caution">
    <text evidence="2">The sequence shown here is derived from an EMBL/GenBank/DDBJ whole genome shotgun (WGS) entry which is preliminary data.</text>
</comment>
<name>A0A9D1LVZ1_9FIRM</name>
<proteinExistence type="predicted"/>
<dbReference type="Pfam" id="PF06961">
    <property type="entry name" value="DUF1294"/>
    <property type="match status" value="1"/>
</dbReference>
<protein>
    <submittedName>
        <fullName evidence="2">DUF1294 domain-containing protein</fullName>
    </submittedName>
</protein>